<dbReference type="Gene3D" id="1.10.1040.10">
    <property type="entry name" value="N-(1-d-carboxylethyl)-l-norvaline Dehydrogenase, domain 2"/>
    <property type="match status" value="1"/>
</dbReference>
<comment type="pathway">
    <text evidence="4">Carbohydrate metabolism; pentose and glucuronate interconversion.</text>
</comment>
<dbReference type="Gene3D" id="3.40.50.720">
    <property type="entry name" value="NAD(P)-binding Rossmann-like Domain"/>
    <property type="match status" value="1"/>
</dbReference>
<dbReference type="SUPFAM" id="SSF51735">
    <property type="entry name" value="NAD(P)-binding Rossmann-fold domains"/>
    <property type="match status" value="1"/>
</dbReference>
<dbReference type="InterPro" id="IPR013118">
    <property type="entry name" value="Mannitol_DH_C"/>
</dbReference>
<accession>A0A090ZD58</accession>
<dbReference type="InterPro" id="IPR036291">
    <property type="entry name" value="NAD(P)-bd_dom_sf"/>
</dbReference>
<dbReference type="PRINTS" id="PR00084">
    <property type="entry name" value="MTLDHDRGNASE"/>
</dbReference>
<dbReference type="STRING" id="44252.DJ90_6044"/>
<keyword evidence="9" id="KW-1185">Reference proteome</keyword>
<evidence type="ECO:0000313" key="9">
    <source>
        <dbReference type="Proteomes" id="UP000029278"/>
    </source>
</evidence>
<feature type="domain" description="Mannitol dehydrogenase C-terminal" evidence="6">
    <location>
        <begin position="273"/>
        <end position="469"/>
    </location>
</feature>
<dbReference type="PANTHER" id="PTHR30524:SF0">
    <property type="entry name" value="ALTRONATE OXIDOREDUCTASE-RELATED"/>
    <property type="match status" value="1"/>
</dbReference>
<dbReference type="HOGENOM" id="CLU_027324_1_0_9"/>
<comment type="similarity">
    <text evidence="4">Belongs to the mannitol dehydrogenase family. UxaB subfamily.</text>
</comment>
<reference evidence="8 10" key="2">
    <citation type="submission" date="2019-11" db="EMBL/GenBank/DDBJ databases">
        <title>Draft genome sequences of five Paenibacillus species of dairy origin.</title>
        <authorList>
            <person name="Olajide A.M."/>
            <person name="Chen S."/>
            <person name="Lapointe G."/>
        </authorList>
    </citation>
    <scope>NUCLEOTIDE SEQUENCE [LARGE SCALE GENOMIC DNA]</scope>
    <source>
        <strain evidence="8 10">3CT49</strain>
    </source>
</reference>
<dbReference type="InterPro" id="IPR000669">
    <property type="entry name" value="Mannitol_DH"/>
</dbReference>
<dbReference type="InterPro" id="IPR008927">
    <property type="entry name" value="6-PGluconate_DH-like_C_sf"/>
</dbReference>
<dbReference type="Proteomes" id="UP000029278">
    <property type="component" value="Unassembled WGS sequence"/>
</dbReference>
<evidence type="ECO:0000256" key="3">
    <source>
        <dbReference type="ARBA" id="ARBA00048615"/>
    </source>
</evidence>
<dbReference type="AlphaFoldDB" id="A0A090ZD58"/>
<evidence type="ECO:0000313" key="10">
    <source>
        <dbReference type="Proteomes" id="UP000442469"/>
    </source>
</evidence>
<name>A0A090ZD58_PAEMA</name>
<protein>
    <recommendedName>
        <fullName evidence="4">Altronate oxidoreductase</fullName>
        <ecNumber evidence="4">1.1.1.58</ecNumber>
    </recommendedName>
    <alternativeName>
        <fullName evidence="4">Tagaturonate dehydrogenase</fullName>
    </alternativeName>
    <alternativeName>
        <fullName evidence="4">Tagaturonate reductase</fullName>
    </alternativeName>
</protein>
<dbReference type="Proteomes" id="UP000442469">
    <property type="component" value="Unassembled WGS sequence"/>
</dbReference>
<dbReference type="InterPro" id="IPR013131">
    <property type="entry name" value="Mannitol_DH_N"/>
</dbReference>
<dbReference type="GeneID" id="77006648"/>
<dbReference type="EC" id="1.1.1.58" evidence="4"/>
<feature type="domain" description="Mannitol dehydrogenase N-terminal" evidence="5">
    <location>
        <begin position="18"/>
        <end position="256"/>
    </location>
</feature>
<keyword evidence="1 4" id="KW-0560">Oxidoreductase</keyword>
<evidence type="ECO:0000256" key="1">
    <source>
        <dbReference type="ARBA" id="ARBA00023002"/>
    </source>
</evidence>
<dbReference type="OrthoDB" id="9768714at2"/>
<dbReference type="GO" id="GO:0008926">
    <property type="term" value="F:mannitol-1-phosphate 5-dehydrogenase activity"/>
    <property type="evidence" value="ECO:0007669"/>
    <property type="project" value="UniProtKB-EC"/>
</dbReference>
<dbReference type="HAMAP" id="MF_00670">
    <property type="entry name" value="Altron_oxidoreduct"/>
    <property type="match status" value="1"/>
</dbReference>
<dbReference type="InterPro" id="IPR023668">
    <property type="entry name" value="Altronate_OxRdtase"/>
</dbReference>
<dbReference type="GO" id="GO:0019698">
    <property type="term" value="P:D-galacturonate catabolic process"/>
    <property type="evidence" value="ECO:0007669"/>
    <property type="project" value="TreeGrafter"/>
</dbReference>
<dbReference type="NCBIfam" id="NF002969">
    <property type="entry name" value="PRK03643.1"/>
    <property type="match status" value="1"/>
</dbReference>
<evidence type="ECO:0000259" key="6">
    <source>
        <dbReference type="Pfam" id="PF08125"/>
    </source>
</evidence>
<dbReference type="GO" id="GO:0019592">
    <property type="term" value="P:mannitol catabolic process"/>
    <property type="evidence" value="ECO:0007669"/>
    <property type="project" value="TreeGrafter"/>
</dbReference>
<dbReference type="Pfam" id="PF01232">
    <property type="entry name" value="Mannitol_dh"/>
    <property type="match status" value="1"/>
</dbReference>
<dbReference type="PANTHER" id="PTHR30524">
    <property type="entry name" value="MANNITOL-1-PHOSPHATE 5-DEHYDROGENASE"/>
    <property type="match status" value="1"/>
</dbReference>
<comment type="catalytic activity">
    <reaction evidence="3">
        <text>D-mannitol 1-phosphate + NAD(+) = beta-D-fructose 6-phosphate + NADH + H(+)</text>
        <dbReference type="Rhea" id="RHEA:19661"/>
        <dbReference type="ChEBI" id="CHEBI:15378"/>
        <dbReference type="ChEBI" id="CHEBI:57540"/>
        <dbReference type="ChEBI" id="CHEBI:57634"/>
        <dbReference type="ChEBI" id="CHEBI:57945"/>
        <dbReference type="ChEBI" id="CHEBI:61381"/>
        <dbReference type="EC" id="1.1.1.17"/>
    </reaction>
</comment>
<evidence type="ECO:0000259" key="5">
    <source>
        <dbReference type="Pfam" id="PF01232"/>
    </source>
</evidence>
<proteinExistence type="inferred from homology"/>
<comment type="caution">
    <text evidence="7">The sequence shown here is derived from an EMBL/GenBank/DDBJ whole genome shotgun (WGS) entry which is preliminary data.</text>
</comment>
<evidence type="ECO:0000256" key="2">
    <source>
        <dbReference type="ARBA" id="ARBA00023027"/>
    </source>
</evidence>
<organism evidence="7 9">
    <name type="scientific">Paenibacillus macerans</name>
    <name type="common">Bacillus macerans</name>
    <dbReference type="NCBI Taxonomy" id="44252"/>
    <lineage>
        <taxon>Bacteria</taxon>
        <taxon>Bacillati</taxon>
        <taxon>Bacillota</taxon>
        <taxon>Bacilli</taxon>
        <taxon>Bacillales</taxon>
        <taxon>Paenibacillaceae</taxon>
        <taxon>Paenibacillus</taxon>
    </lineage>
</organism>
<dbReference type="RefSeq" id="WP_082207742.1">
    <property type="nucleotide sequence ID" value="NZ_BGML01000006.1"/>
</dbReference>
<dbReference type="SUPFAM" id="SSF48179">
    <property type="entry name" value="6-phosphogluconate dehydrogenase C-terminal domain-like"/>
    <property type="match status" value="1"/>
</dbReference>
<evidence type="ECO:0000313" key="7">
    <source>
        <dbReference type="EMBL" id="KFN09249.1"/>
    </source>
</evidence>
<gene>
    <name evidence="4" type="primary">uxaB</name>
    <name evidence="7" type="ORF">DJ90_6044</name>
    <name evidence="8" type="ORF">GNQ08_15760</name>
</gene>
<dbReference type="PATRIC" id="fig|44252.3.peg.2457"/>
<keyword evidence="2 4" id="KW-0520">NAD</keyword>
<dbReference type="EMBL" id="WNZZ01000011">
    <property type="protein sequence ID" value="MUG23846.1"/>
    <property type="molecule type" value="Genomic_DNA"/>
</dbReference>
<evidence type="ECO:0000256" key="4">
    <source>
        <dbReference type="HAMAP-Rule" id="MF_00670"/>
    </source>
</evidence>
<dbReference type="EMBL" id="JMQA01000023">
    <property type="protein sequence ID" value="KFN09249.1"/>
    <property type="molecule type" value="Genomic_DNA"/>
</dbReference>
<feature type="binding site" evidence="4">
    <location>
        <begin position="19"/>
        <end position="30"/>
    </location>
    <ligand>
        <name>NAD(+)</name>
        <dbReference type="ChEBI" id="CHEBI:57540"/>
    </ligand>
</feature>
<evidence type="ECO:0000313" key="8">
    <source>
        <dbReference type="EMBL" id="MUG23846.1"/>
    </source>
</evidence>
<sequence>MNRLTQAMAPGRAVRPAKVLQFGEGNFLRAFVDWQIDIMNKKTGFNGNVVIVQPLPAGLAEALNEQDGLYTVYLEGMKEGRPVREHSLIESVARGINPYSEYEAYAKLAENPDLRFIISNTTEAGIAFAPADRLEDQPQSSYPGKLTALLHRRYQYFGGDRSKGFIIIPCELIDRNGDELKAIVLKYAELWNLGADFVNWLHEANTFCCSLVDRIVPGYPKERIGEITEELGYEDRFVVVGEQFHLWVIEGPQWIKEEFPAELAGLQVLVVDDMTPYRTRKVRILNGAHTALTPVAYLYGLDTVGESVDHPVVGKFVESLIYDEIIPTLELPKEELQSFAAAVLERFRNPFVRHYLMSIALNSVSKFKTRDLPTLLTYSKEQGKLPRKLTFAFAALLAFYKGKRGGEPIELADDRDVLDQFAALWRVCDGSREAVRRLVAEVLASKERWGMDLNEVNGLAGQLAEDLYHIESAGMVRALEDLLGASAGAEQ</sequence>
<comment type="catalytic activity">
    <reaction evidence="4">
        <text>D-altronate + NAD(+) = keto-D-tagaturonate + NADH + H(+)</text>
        <dbReference type="Rhea" id="RHEA:17813"/>
        <dbReference type="ChEBI" id="CHEBI:15378"/>
        <dbReference type="ChEBI" id="CHEBI:17360"/>
        <dbReference type="ChEBI" id="CHEBI:17886"/>
        <dbReference type="ChEBI" id="CHEBI:57540"/>
        <dbReference type="ChEBI" id="CHEBI:57945"/>
        <dbReference type="EC" id="1.1.1.58"/>
    </reaction>
</comment>
<dbReference type="Pfam" id="PF08125">
    <property type="entry name" value="Mannitol_dh_C"/>
    <property type="match status" value="1"/>
</dbReference>
<reference evidence="7 9" key="1">
    <citation type="submission" date="2014-04" db="EMBL/GenBank/DDBJ databases">
        <authorList>
            <person name="Bishop-Lilly K.A."/>
            <person name="Broomall S.M."/>
            <person name="Chain P.S."/>
            <person name="Chertkov O."/>
            <person name="Coyne S.R."/>
            <person name="Daligault H.E."/>
            <person name="Davenport K.W."/>
            <person name="Erkkila T."/>
            <person name="Frey K.G."/>
            <person name="Gibbons H.S."/>
            <person name="Gu W."/>
            <person name="Jaissle J."/>
            <person name="Johnson S.L."/>
            <person name="Koroleva G.I."/>
            <person name="Ladner J.T."/>
            <person name="Lo C.-C."/>
            <person name="Minogue T.D."/>
            <person name="Munk C."/>
            <person name="Palacios G.F."/>
            <person name="Redden C.L."/>
            <person name="Rosenzweig C.N."/>
            <person name="Scholz M.B."/>
            <person name="Teshima H."/>
            <person name="Xu Y."/>
        </authorList>
    </citation>
    <scope>NUCLEOTIDE SEQUENCE [LARGE SCALE GENOMIC DNA]</scope>
    <source>
        <strain evidence="7 9">8244</strain>
    </source>
</reference>
<dbReference type="GO" id="GO:0005829">
    <property type="term" value="C:cytosol"/>
    <property type="evidence" value="ECO:0007669"/>
    <property type="project" value="TreeGrafter"/>
</dbReference>
<dbReference type="UniPathway" id="UPA00246"/>
<dbReference type="InterPro" id="IPR013328">
    <property type="entry name" value="6PGD_dom2"/>
</dbReference>
<dbReference type="GO" id="GO:0009026">
    <property type="term" value="F:tagaturonate reductase activity"/>
    <property type="evidence" value="ECO:0007669"/>
    <property type="project" value="UniProtKB-UniRule"/>
</dbReference>